<gene>
    <name evidence="2" type="ORF">P43SY_010389</name>
</gene>
<protein>
    <submittedName>
        <fullName evidence="2">Uncharacterized protein</fullName>
    </submittedName>
</protein>
<name>A0AAD5L7H0_PYTIN</name>
<keyword evidence="3" id="KW-1185">Reference proteome</keyword>
<evidence type="ECO:0000313" key="3">
    <source>
        <dbReference type="Proteomes" id="UP001209570"/>
    </source>
</evidence>
<evidence type="ECO:0000313" key="2">
    <source>
        <dbReference type="EMBL" id="KAJ0392034.1"/>
    </source>
</evidence>
<feature type="compositionally biased region" description="Basic and acidic residues" evidence="1">
    <location>
        <begin position="97"/>
        <end position="113"/>
    </location>
</feature>
<dbReference type="EMBL" id="JAKCXM010000742">
    <property type="protein sequence ID" value="KAJ0392034.1"/>
    <property type="molecule type" value="Genomic_DNA"/>
</dbReference>
<feature type="region of interest" description="Disordered" evidence="1">
    <location>
        <begin position="25"/>
        <end position="44"/>
    </location>
</feature>
<comment type="caution">
    <text evidence="2">The sequence shown here is derived from an EMBL/GenBank/DDBJ whole genome shotgun (WGS) entry which is preliminary data.</text>
</comment>
<organism evidence="2 3">
    <name type="scientific">Pythium insidiosum</name>
    <name type="common">Pythiosis disease agent</name>
    <dbReference type="NCBI Taxonomy" id="114742"/>
    <lineage>
        <taxon>Eukaryota</taxon>
        <taxon>Sar</taxon>
        <taxon>Stramenopiles</taxon>
        <taxon>Oomycota</taxon>
        <taxon>Peronosporomycetes</taxon>
        <taxon>Pythiales</taxon>
        <taxon>Pythiaceae</taxon>
        <taxon>Pythium</taxon>
    </lineage>
</organism>
<reference evidence="2" key="1">
    <citation type="submission" date="2021-12" db="EMBL/GenBank/DDBJ databases">
        <title>Prjna785345.</title>
        <authorList>
            <person name="Rujirawat T."/>
            <person name="Krajaejun T."/>
        </authorList>
    </citation>
    <scope>NUCLEOTIDE SEQUENCE</scope>
    <source>
        <strain evidence="2">Pi057C3</strain>
    </source>
</reference>
<proteinExistence type="predicted"/>
<feature type="region of interest" description="Disordered" evidence="1">
    <location>
        <begin position="91"/>
        <end position="119"/>
    </location>
</feature>
<sequence>MAEVRVKMERWQGLEWASQVLAAEVPTTSRRQTHEEGDYEMSDDGGFEGGDLGDDDLCVAIPATQASASFTPAAPPRPTPLVIDVDADDAADMPPARADHADHADAADSEAHSARGVKRRAASLVAEDAMSAQRLARQLRTEGLGTPASAKRNRSAWVWA</sequence>
<evidence type="ECO:0000256" key="1">
    <source>
        <dbReference type="SAM" id="MobiDB-lite"/>
    </source>
</evidence>
<feature type="region of interest" description="Disordered" evidence="1">
    <location>
        <begin position="138"/>
        <end position="160"/>
    </location>
</feature>
<dbReference type="AlphaFoldDB" id="A0AAD5L7H0"/>
<dbReference type="Proteomes" id="UP001209570">
    <property type="component" value="Unassembled WGS sequence"/>
</dbReference>
<accession>A0AAD5L7H0</accession>